<dbReference type="InterPro" id="IPR022907">
    <property type="entry name" value="VapC_family"/>
</dbReference>
<keyword evidence="4" id="KW-0479">Metal-binding</keyword>
<evidence type="ECO:0000256" key="7">
    <source>
        <dbReference type="ARBA" id="ARBA00038093"/>
    </source>
</evidence>
<evidence type="ECO:0000256" key="6">
    <source>
        <dbReference type="ARBA" id="ARBA00022842"/>
    </source>
</evidence>
<evidence type="ECO:0000256" key="1">
    <source>
        <dbReference type="ARBA" id="ARBA00001946"/>
    </source>
</evidence>
<dbReference type="Gene3D" id="3.40.50.1010">
    <property type="entry name" value="5'-nuclease"/>
    <property type="match status" value="1"/>
</dbReference>
<name>T1D555_9ZZZZ</name>
<dbReference type="PANTHER" id="PTHR33653:SF1">
    <property type="entry name" value="RIBONUCLEASE VAPC2"/>
    <property type="match status" value="1"/>
</dbReference>
<dbReference type="Pfam" id="PF01850">
    <property type="entry name" value="PIN"/>
    <property type="match status" value="1"/>
</dbReference>
<dbReference type="GO" id="GO:0046872">
    <property type="term" value="F:metal ion binding"/>
    <property type="evidence" value="ECO:0007669"/>
    <property type="project" value="UniProtKB-KW"/>
</dbReference>
<evidence type="ECO:0000256" key="3">
    <source>
        <dbReference type="ARBA" id="ARBA00022722"/>
    </source>
</evidence>
<evidence type="ECO:0000313" key="9">
    <source>
        <dbReference type="EMBL" id="EQD76614.1"/>
    </source>
</evidence>
<evidence type="ECO:0000256" key="2">
    <source>
        <dbReference type="ARBA" id="ARBA00022649"/>
    </source>
</evidence>
<evidence type="ECO:0000256" key="5">
    <source>
        <dbReference type="ARBA" id="ARBA00022801"/>
    </source>
</evidence>
<dbReference type="InterPro" id="IPR002716">
    <property type="entry name" value="PIN_dom"/>
</dbReference>
<dbReference type="PANTHER" id="PTHR33653">
    <property type="entry name" value="RIBONUCLEASE VAPC2"/>
    <property type="match status" value="1"/>
</dbReference>
<evidence type="ECO:0000259" key="8">
    <source>
        <dbReference type="Pfam" id="PF01850"/>
    </source>
</evidence>
<feature type="domain" description="PIN" evidence="8">
    <location>
        <begin position="3"/>
        <end position="101"/>
    </location>
</feature>
<dbReference type="CDD" id="cd18746">
    <property type="entry name" value="PIN_VapC4-5_FitB-like"/>
    <property type="match status" value="1"/>
</dbReference>
<reference evidence="9" key="1">
    <citation type="submission" date="2013-08" db="EMBL/GenBank/DDBJ databases">
        <authorList>
            <person name="Mendez C."/>
            <person name="Richter M."/>
            <person name="Ferrer M."/>
            <person name="Sanchez J."/>
        </authorList>
    </citation>
    <scope>NUCLEOTIDE SEQUENCE</scope>
</reference>
<dbReference type="GO" id="GO:0004540">
    <property type="term" value="F:RNA nuclease activity"/>
    <property type="evidence" value="ECO:0007669"/>
    <property type="project" value="InterPro"/>
</dbReference>
<sequence length="119" mass="13161">MTWLAEADEDRVFISVVTLAELRHGIERLPAGARRDRLDAWLTEQLPARFEARVLPVDAETANFWGRVMARGQAGGCPVGSMDAFIAATAERHDLTLVTRNVSDFDALGIRLINPWSNG</sequence>
<keyword evidence="5" id="KW-0378">Hydrolase</keyword>
<dbReference type="InterPro" id="IPR050556">
    <property type="entry name" value="Type_II_TA_system_RNase"/>
</dbReference>
<comment type="similarity">
    <text evidence="7">Belongs to the PINc/VapC protein family.</text>
</comment>
<keyword evidence="3" id="KW-0540">Nuclease</keyword>
<evidence type="ECO:0000256" key="4">
    <source>
        <dbReference type="ARBA" id="ARBA00022723"/>
    </source>
</evidence>
<keyword evidence="2" id="KW-1277">Toxin-antitoxin system</keyword>
<comment type="cofactor">
    <cofactor evidence="1">
        <name>Mg(2+)</name>
        <dbReference type="ChEBI" id="CHEBI:18420"/>
    </cofactor>
</comment>
<dbReference type="HAMAP" id="MF_00265">
    <property type="entry name" value="VapC_Nob1"/>
    <property type="match status" value="1"/>
</dbReference>
<dbReference type="EMBL" id="AUZY01001015">
    <property type="protein sequence ID" value="EQD76614.1"/>
    <property type="molecule type" value="Genomic_DNA"/>
</dbReference>
<comment type="caution">
    <text evidence="9">The sequence shown here is derived from an EMBL/GenBank/DDBJ whole genome shotgun (WGS) entry which is preliminary data.</text>
</comment>
<dbReference type="AlphaFoldDB" id="T1D555"/>
<reference evidence="9" key="2">
    <citation type="journal article" date="2014" name="ISME J.">
        <title>Microbial stratification in low pH oxic and suboxic macroscopic growths along an acid mine drainage.</title>
        <authorList>
            <person name="Mendez-Garcia C."/>
            <person name="Mesa V."/>
            <person name="Sprenger R.R."/>
            <person name="Richter M."/>
            <person name="Diez M.S."/>
            <person name="Solano J."/>
            <person name="Bargiela R."/>
            <person name="Golyshina O.V."/>
            <person name="Manteca A."/>
            <person name="Ramos J.L."/>
            <person name="Gallego J.R."/>
            <person name="Llorente I."/>
            <person name="Martins Dos Santos V.A."/>
            <person name="Jensen O.N."/>
            <person name="Pelaez A.I."/>
            <person name="Sanchez J."/>
            <person name="Ferrer M."/>
        </authorList>
    </citation>
    <scope>NUCLEOTIDE SEQUENCE</scope>
</reference>
<dbReference type="SUPFAM" id="SSF88723">
    <property type="entry name" value="PIN domain-like"/>
    <property type="match status" value="1"/>
</dbReference>
<gene>
    <name evidence="9" type="ORF">B1B_01563</name>
</gene>
<dbReference type="InterPro" id="IPR029060">
    <property type="entry name" value="PIN-like_dom_sf"/>
</dbReference>
<keyword evidence="6" id="KW-0460">Magnesium</keyword>
<proteinExistence type="inferred from homology"/>
<dbReference type="GO" id="GO:0016787">
    <property type="term" value="F:hydrolase activity"/>
    <property type="evidence" value="ECO:0007669"/>
    <property type="project" value="UniProtKB-KW"/>
</dbReference>
<protein>
    <submittedName>
        <fullName evidence="9">Plasmid stability protein</fullName>
    </submittedName>
</protein>
<organism evidence="9">
    <name type="scientific">mine drainage metagenome</name>
    <dbReference type="NCBI Taxonomy" id="410659"/>
    <lineage>
        <taxon>unclassified sequences</taxon>
        <taxon>metagenomes</taxon>
        <taxon>ecological metagenomes</taxon>
    </lineage>
</organism>
<accession>T1D555</accession>